<feature type="transmembrane region" description="Helical" evidence="5">
    <location>
        <begin position="56"/>
        <end position="73"/>
    </location>
</feature>
<evidence type="ECO:0000313" key="8">
    <source>
        <dbReference type="Proteomes" id="UP000632454"/>
    </source>
</evidence>
<dbReference type="PROSITE" id="PS50234">
    <property type="entry name" value="VWFA"/>
    <property type="match status" value="1"/>
</dbReference>
<dbReference type="InterPro" id="IPR036465">
    <property type="entry name" value="vWFA_dom_sf"/>
</dbReference>
<comment type="caution">
    <text evidence="7">The sequence shown here is derived from an EMBL/GenBank/DDBJ whole genome shotgun (WGS) entry which is preliminary data.</text>
</comment>
<keyword evidence="2 5" id="KW-0812">Transmembrane</keyword>
<protein>
    <submittedName>
        <fullName evidence="7">Membrane protein</fullName>
    </submittedName>
</protein>
<dbReference type="SUPFAM" id="SSF53300">
    <property type="entry name" value="vWA-like"/>
    <property type="match status" value="1"/>
</dbReference>
<evidence type="ECO:0000256" key="5">
    <source>
        <dbReference type="SAM" id="Phobius"/>
    </source>
</evidence>
<sequence length="326" mass="34407">MTFISPLGLLLLIPVVAIAVAYVVMLRRRRRYAVRFAALPMLDKVVPRRPAWRRHLPTAAIVLAFAALSMAIARPEIAFTIPRERATVMVAIDTSASMQATDVAPSRMAAAIDAASDFIDDLPTTFNVGVVAFAGTADLVSPPSTDRTAAKASLRSLGVSSATAVGEAVFSSLDAIASIDQRLDTDDDDDDESTPDEVVPGRIVLLSDGSNTVGRSPAESALASVAAEVEVSTIAYGTPDGVLDTGGFDVPVPVDTTTLERLADDTGGQAYTAQSSGELEDVYRDIGSSIGYRTEIREVTTWFAVSGLLLGLAAAAMSLRWFSRLI</sequence>
<proteinExistence type="predicted"/>
<reference evidence="8" key="1">
    <citation type="journal article" date="2019" name="Int. J. Syst. Evol. Microbiol.">
        <title>The Global Catalogue of Microorganisms (GCM) 10K type strain sequencing project: providing services to taxonomists for standard genome sequencing and annotation.</title>
        <authorList>
            <consortium name="The Broad Institute Genomics Platform"/>
            <consortium name="The Broad Institute Genome Sequencing Center for Infectious Disease"/>
            <person name="Wu L."/>
            <person name="Ma J."/>
        </authorList>
    </citation>
    <scope>NUCLEOTIDE SEQUENCE [LARGE SCALE GENOMIC DNA]</scope>
    <source>
        <strain evidence="8">CCM 7855</strain>
    </source>
</reference>
<keyword evidence="4 5" id="KW-0472">Membrane</keyword>
<dbReference type="Pfam" id="PF07584">
    <property type="entry name" value="BatA"/>
    <property type="match status" value="1"/>
</dbReference>
<feature type="transmembrane region" description="Helical" evidence="5">
    <location>
        <begin position="302"/>
        <end position="322"/>
    </location>
</feature>
<name>A0ABQ1UJP8_9NOCA</name>
<keyword evidence="1" id="KW-1003">Cell membrane</keyword>
<evidence type="ECO:0000256" key="4">
    <source>
        <dbReference type="ARBA" id="ARBA00023136"/>
    </source>
</evidence>
<feature type="domain" description="VWFA" evidence="6">
    <location>
        <begin position="87"/>
        <end position="286"/>
    </location>
</feature>
<gene>
    <name evidence="7" type="ORF">GCM10007298_15830</name>
</gene>
<dbReference type="SMART" id="SM00327">
    <property type="entry name" value="VWA"/>
    <property type="match status" value="1"/>
</dbReference>
<keyword evidence="8" id="KW-1185">Reference proteome</keyword>
<evidence type="ECO:0000256" key="2">
    <source>
        <dbReference type="ARBA" id="ARBA00022692"/>
    </source>
</evidence>
<feature type="transmembrane region" description="Helical" evidence="5">
    <location>
        <begin position="6"/>
        <end position="26"/>
    </location>
</feature>
<dbReference type="Pfam" id="PF13519">
    <property type="entry name" value="VWA_2"/>
    <property type="match status" value="1"/>
</dbReference>
<dbReference type="PANTHER" id="PTHR22550">
    <property type="entry name" value="SPORE GERMINATION PROTEIN"/>
    <property type="match status" value="1"/>
</dbReference>
<dbReference type="PANTHER" id="PTHR22550:SF5">
    <property type="entry name" value="LEUCINE ZIPPER PROTEIN 4"/>
    <property type="match status" value="1"/>
</dbReference>
<evidence type="ECO:0000259" key="6">
    <source>
        <dbReference type="PROSITE" id="PS50234"/>
    </source>
</evidence>
<dbReference type="Proteomes" id="UP000632454">
    <property type="component" value="Unassembled WGS sequence"/>
</dbReference>
<evidence type="ECO:0000256" key="3">
    <source>
        <dbReference type="ARBA" id="ARBA00022989"/>
    </source>
</evidence>
<dbReference type="InterPro" id="IPR050768">
    <property type="entry name" value="UPF0353/GerABKA_families"/>
</dbReference>
<evidence type="ECO:0000313" key="7">
    <source>
        <dbReference type="EMBL" id="GGF20729.1"/>
    </source>
</evidence>
<evidence type="ECO:0000256" key="1">
    <source>
        <dbReference type="ARBA" id="ARBA00022475"/>
    </source>
</evidence>
<dbReference type="RefSeq" id="WP_188488493.1">
    <property type="nucleotide sequence ID" value="NZ_BMCS01000001.1"/>
</dbReference>
<dbReference type="EMBL" id="BMCS01000001">
    <property type="protein sequence ID" value="GGF20729.1"/>
    <property type="molecule type" value="Genomic_DNA"/>
</dbReference>
<dbReference type="Gene3D" id="3.40.50.410">
    <property type="entry name" value="von Willebrand factor, type A domain"/>
    <property type="match status" value="1"/>
</dbReference>
<keyword evidence="3 5" id="KW-1133">Transmembrane helix</keyword>
<accession>A0ABQ1UJP8</accession>
<dbReference type="InterPro" id="IPR024163">
    <property type="entry name" value="Aerotolerance_reg_N"/>
</dbReference>
<dbReference type="InterPro" id="IPR002035">
    <property type="entry name" value="VWF_A"/>
</dbReference>
<organism evidence="7 8">
    <name type="scientific">Williamsia phyllosphaerae</name>
    <dbReference type="NCBI Taxonomy" id="885042"/>
    <lineage>
        <taxon>Bacteria</taxon>
        <taxon>Bacillati</taxon>
        <taxon>Actinomycetota</taxon>
        <taxon>Actinomycetes</taxon>
        <taxon>Mycobacteriales</taxon>
        <taxon>Nocardiaceae</taxon>
        <taxon>Williamsia</taxon>
    </lineage>
</organism>